<dbReference type="AlphaFoldDB" id="A0A9P3URF7"/>
<accession>A0A9P3URF7</accession>
<comment type="caution">
    <text evidence="1">The sequence shown here is derived from an EMBL/GenBank/DDBJ whole genome shotgun (WGS) entry which is preliminary data.</text>
</comment>
<evidence type="ECO:0000313" key="1">
    <source>
        <dbReference type="EMBL" id="GLB45024.1"/>
    </source>
</evidence>
<dbReference type="EMBL" id="BRPK01000019">
    <property type="protein sequence ID" value="GLB45024.1"/>
    <property type="molecule type" value="Genomic_DNA"/>
</dbReference>
<gene>
    <name evidence="1" type="ORF">LshimejAT787_1901020</name>
</gene>
<proteinExistence type="predicted"/>
<name>A0A9P3URF7_LYOSH</name>
<organism evidence="1 2">
    <name type="scientific">Lyophyllum shimeji</name>
    <name type="common">Hon-shimeji</name>
    <name type="synonym">Tricholoma shimeji</name>
    <dbReference type="NCBI Taxonomy" id="47721"/>
    <lineage>
        <taxon>Eukaryota</taxon>
        <taxon>Fungi</taxon>
        <taxon>Dikarya</taxon>
        <taxon>Basidiomycota</taxon>
        <taxon>Agaricomycotina</taxon>
        <taxon>Agaricomycetes</taxon>
        <taxon>Agaricomycetidae</taxon>
        <taxon>Agaricales</taxon>
        <taxon>Tricholomatineae</taxon>
        <taxon>Lyophyllaceae</taxon>
        <taxon>Lyophyllum</taxon>
    </lineage>
</organism>
<evidence type="ECO:0000313" key="2">
    <source>
        <dbReference type="Proteomes" id="UP001063166"/>
    </source>
</evidence>
<keyword evidence="2" id="KW-1185">Reference proteome</keyword>
<sequence length="66" mass="7114">METSMLAVVMHSSIGSRRSHVIRQNRGSCKVTDGLAAELVQHADLVGRCLHAAGLHALMCSTLRDD</sequence>
<reference evidence="1" key="1">
    <citation type="submission" date="2022-07" db="EMBL/GenBank/DDBJ databases">
        <title>The genome of Lyophyllum shimeji provides insight into the initial evolution of ectomycorrhizal fungal genome.</title>
        <authorList>
            <person name="Kobayashi Y."/>
            <person name="Shibata T."/>
            <person name="Hirakawa H."/>
            <person name="Shigenobu S."/>
            <person name="Nishiyama T."/>
            <person name="Yamada A."/>
            <person name="Hasebe M."/>
            <person name="Kawaguchi M."/>
        </authorList>
    </citation>
    <scope>NUCLEOTIDE SEQUENCE</scope>
    <source>
        <strain evidence="1">AT787</strain>
    </source>
</reference>
<protein>
    <submittedName>
        <fullName evidence="1">Uncharacterized protein</fullName>
    </submittedName>
</protein>
<dbReference type="Proteomes" id="UP001063166">
    <property type="component" value="Unassembled WGS sequence"/>
</dbReference>